<keyword evidence="1" id="KW-1185">Reference proteome</keyword>
<evidence type="ECO:0000313" key="1">
    <source>
        <dbReference type="Proteomes" id="UP000887540"/>
    </source>
</evidence>
<dbReference type="WBParaSite" id="ACRNAN_scaffold1571.g8132.t1">
    <property type="protein sequence ID" value="ACRNAN_scaffold1571.g8132.t1"/>
    <property type="gene ID" value="ACRNAN_scaffold1571.g8132"/>
</dbReference>
<accession>A0A914CWS9</accession>
<name>A0A914CWS9_9BILA</name>
<evidence type="ECO:0000313" key="2">
    <source>
        <dbReference type="WBParaSite" id="ACRNAN_scaffold1571.g8132.t1"/>
    </source>
</evidence>
<sequence length="109" mass="12909">MPQLYITKSFLPPIYEKKPLSVVKPLGKPEKSFKLPKLFALTQTQVRDELERLKQEKLDRTKYDAIITKLPKINAELQTKMDYFSKFFGKIPIEEEPDTFQDRSNRFVE</sequence>
<protein>
    <submittedName>
        <fullName evidence="2">Uncharacterized protein</fullName>
    </submittedName>
</protein>
<proteinExistence type="predicted"/>
<dbReference type="AlphaFoldDB" id="A0A914CWS9"/>
<reference evidence="2" key="1">
    <citation type="submission" date="2022-11" db="UniProtKB">
        <authorList>
            <consortium name="WormBaseParasite"/>
        </authorList>
    </citation>
    <scope>IDENTIFICATION</scope>
</reference>
<dbReference type="Proteomes" id="UP000887540">
    <property type="component" value="Unplaced"/>
</dbReference>
<organism evidence="1 2">
    <name type="scientific">Acrobeloides nanus</name>
    <dbReference type="NCBI Taxonomy" id="290746"/>
    <lineage>
        <taxon>Eukaryota</taxon>
        <taxon>Metazoa</taxon>
        <taxon>Ecdysozoa</taxon>
        <taxon>Nematoda</taxon>
        <taxon>Chromadorea</taxon>
        <taxon>Rhabditida</taxon>
        <taxon>Tylenchina</taxon>
        <taxon>Cephalobomorpha</taxon>
        <taxon>Cephaloboidea</taxon>
        <taxon>Cephalobidae</taxon>
        <taxon>Acrobeloides</taxon>
    </lineage>
</organism>